<comment type="caution">
    <text evidence="2">The sequence shown here is derived from an EMBL/GenBank/DDBJ whole genome shotgun (WGS) entry which is preliminary data.</text>
</comment>
<dbReference type="EMBL" id="JAMKFB020000012">
    <property type="protein sequence ID" value="KAL0178895.1"/>
    <property type="molecule type" value="Genomic_DNA"/>
</dbReference>
<feature type="compositionally biased region" description="Basic and acidic residues" evidence="1">
    <location>
        <begin position="1"/>
        <end position="14"/>
    </location>
</feature>
<dbReference type="AlphaFoldDB" id="A0ABD0PYL2"/>
<name>A0ABD0PYL2_CIRMR</name>
<protein>
    <submittedName>
        <fullName evidence="2">Uncharacterized protein</fullName>
    </submittedName>
</protein>
<feature type="region of interest" description="Disordered" evidence="1">
    <location>
        <begin position="1"/>
        <end position="123"/>
    </location>
</feature>
<feature type="non-terminal residue" evidence="2">
    <location>
        <position position="1"/>
    </location>
</feature>
<organism evidence="2 3">
    <name type="scientific">Cirrhinus mrigala</name>
    <name type="common">Mrigala</name>
    <dbReference type="NCBI Taxonomy" id="683832"/>
    <lineage>
        <taxon>Eukaryota</taxon>
        <taxon>Metazoa</taxon>
        <taxon>Chordata</taxon>
        <taxon>Craniata</taxon>
        <taxon>Vertebrata</taxon>
        <taxon>Euteleostomi</taxon>
        <taxon>Actinopterygii</taxon>
        <taxon>Neopterygii</taxon>
        <taxon>Teleostei</taxon>
        <taxon>Ostariophysi</taxon>
        <taxon>Cypriniformes</taxon>
        <taxon>Cyprinidae</taxon>
        <taxon>Labeoninae</taxon>
        <taxon>Labeonini</taxon>
        <taxon>Cirrhinus</taxon>
    </lineage>
</organism>
<evidence type="ECO:0000313" key="2">
    <source>
        <dbReference type="EMBL" id="KAL0178895.1"/>
    </source>
</evidence>
<proteinExistence type="predicted"/>
<feature type="compositionally biased region" description="Low complexity" evidence="1">
    <location>
        <begin position="48"/>
        <end position="67"/>
    </location>
</feature>
<evidence type="ECO:0000256" key="1">
    <source>
        <dbReference type="SAM" id="MobiDB-lite"/>
    </source>
</evidence>
<sequence>PVRIKSEPHIKEDPDGLMSKRFKTTSPSQMVLPNVMDMIAQLGPGASPYPNQNPQQQNNSTNQYSSPGHSFQGHSKFGDYPHGNAASAPSVSEFVQGPHLSHPPADLSTSESLTHTLQDTVSL</sequence>
<gene>
    <name evidence="2" type="ORF">M9458_024337</name>
</gene>
<reference evidence="2 3" key="1">
    <citation type="submission" date="2024-05" db="EMBL/GenBank/DDBJ databases">
        <title>Genome sequencing and assembly of Indian major carp, Cirrhinus mrigala (Hamilton, 1822).</title>
        <authorList>
            <person name="Mohindra V."/>
            <person name="Chowdhury L.M."/>
            <person name="Lal K."/>
            <person name="Jena J.K."/>
        </authorList>
    </citation>
    <scope>NUCLEOTIDE SEQUENCE [LARGE SCALE GENOMIC DNA]</scope>
    <source>
        <strain evidence="2">CM1030</strain>
        <tissue evidence="2">Blood</tissue>
    </source>
</reference>
<keyword evidence="3" id="KW-1185">Reference proteome</keyword>
<feature type="compositionally biased region" description="Polar residues" evidence="1">
    <location>
        <begin position="107"/>
        <end position="123"/>
    </location>
</feature>
<dbReference type="Proteomes" id="UP001529510">
    <property type="component" value="Unassembled WGS sequence"/>
</dbReference>
<accession>A0ABD0PYL2</accession>
<evidence type="ECO:0000313" key="3">
    <source>
        <dbReference type="Proteomes" id="UP001529510"/>
    </source>
</evidence>